<dbReference type="RefSeq" id="WP_136865202.1">
    <property type="nucleotide sequence ID" value="NZ_SWCJ01000024.1"/>
</dbReference>
<dbReference type="AlphaFoldDB" id="A0A4U1BFP8"/>
<proteinExistence type="predicted"/>
<reference evidence="1 2" key="1">
    <citation type="submission" date="2019-04" db="EMBL/GenBank/DDBJ databases">
        <authorList>
            <person name="Hwang J.C."/>
        </authorList>
    </citation>
    <scope>NUCLEOTIDE SEQUENCE [LARGE SCALE GENOMIC DNA]</scope>
    <source>
        <strain evidence="1 2">IMCC35002</strain>
    </source>
</reference>
<dbReference type="InterPro" id="IPR002805">
    <property type="entry name" value="Nict_dMeBzImd_PRibTrfase_arc"/>
</dbReference>
<dbReference type="OrthoDB" id="5810146at2"/>
<gene>
    <name evidence="1" type="ORF">FCL42_20000</name>
</gene>
<dbReference type="GO" id="GO:0008939">
    <property type="term" value="F:nicotinate-nucleotide-dimethylbenzimidazole phosphoribosyltransferase activity"/>
    <property type="evidence" value="ECO:0007669"/>
    <property type="project" value="InterPro"/>
</dbReference>
<sequence length="354" mass="38338">MSVIGFTIINGIAPLAQLHRLSDAGAGANLMHLTPTRDSEVIAYGRALTELNLPTPEPGTLAFDGLLGNGGISPSVLTHGLLQLLTEQGFEVEFRSFNFGNPLPQTGQSPWKVEHFGGEGADHQRLCQQLLETLIDLSQRAEHSVLAECGVGGTTFSTLWLRGLTGKALSPAGSTKDPEKLAQKEALLTELCAEHLESEFCLERMLATQGAHDPIQQALCHLFRHWPRGKPLPFLAGGMMFLAPLLACQRIGWFDGDSTIATTRWVLEGDGSQALLSLPQRCQLLEHSTDFNQADHHCLHRYEQGQVVEGCGLGGTLVLAEQLGVSQASIVAALDGACRQHIQAHRQRVRANIE</sequence>
<keyword evidence="2" id="KW-1185">Reference proteome</keyword>
<accession>A0A4U1BFP8</accession>
<organism evidence="1 2">
    <name type="scientific">Ferrimonas aestuarii</name>
    <dbReference type="NCBI Taxonomy" id="2569539"/>
    <lineage>
        <taxon>Bacteria</taxon>
        <taxon>Pseudomonadati</taxon>
        <taxon>Pseudomonadota</taxon>
        <taxon>Gammaproteobacteria</taxon>
        <taxon>Alteromonadales</taxon>
        <taxon>Ferrimonadaceae</taxon>
        <taxon>Ferrimonas</taxon>
    </lineage>
</organism>
<evidence type="ECO:0000313" key="1">
    <source>
        <dbReference type="EMBL" id="TKB50070.1"/>
    </source>
</evidence>
<dbReference type="Proteomes" id="UP000305675">
    <property type="component" value="Unassembled WGS sequence"/>
</dbReference>
<dbReference type="PANTHER" id="PTHR38811">
    <property type="match status" value="1"/>
</dbReference>
<dbReference type="Gene3D" id="3.40.50.10210">
    <property type="match status" value="1"/>
</dbReference>
<comment type="caution">
    <text evidence="1">The sequence shown here is derived from an EMBL/GenBank/DDBJ whole genome shotgun (WGS) entry which is preliminary data.</text>
</comment>
<dbReference type="InterPro" id="IPR036087">
    <property type="entry name" value="Nict_dMeBzImd_PRibTrfase_sf"/>
</dbReference>
<dbReference type="PANTHER" id="PTHR38811:SF1">
    <property type="entry name" value="UPF0284 PROTEIN SLL1500"/>
    <property type="match status" value="1"/>
</dbReference>
<evidence type="ECO:0000313" key="2">
    <source>
        <dbReference type="Proteomes" id="UP000305675"/>
    </source>
</evidence>
<dbReference type="SUPFAM" id="SSF52733">
    <property type="entry name" value="Nicotinate mononucleotide:5,6-dimethylbenzimidazole phosphoribosyltransferase (CobT)"/>
    <property type="match status" value="1"/>
</dbReference>
<name>A0A4U1BFP8_9GAMM</name>
<protein>
    <submittedName>
        <fullName evidence="1">Uncharacterized protein</fullName>
    </submittedName>
</protein>
<dbReference type="EMBL" id="SWCJ01000024">
    <property type="protein sequence ID" value="TKB50070.1"/>
    <property type="molecule type" value="Genomic_DNA"/>
</dbReference>